<keyword evidence="2" id="KW-1185">Reference proteome</keyword>
<gene>
    <name evidence="1" type="ORF">RRF57_003766</name>
</gene>
<dbReference type="AlphaFoldDB" id="A0AAN7UKT3"/>
<dbReference type="EMBL" id="JAWHQM010000007">
    <property type="protein sequence ID" value="KAK5628051.1"/>
    <property type="molecule type" value="Genomic_DNA"/>
</dbReference>
<name>A0AAN7UKT3_9PEZI</name>
<dbReference type="Proteomes" id="UP001305414">
    <property type="component" value="Unassembled WGS sequence"/>
</dbReference>
<evidence type="ECO:0000313" key="2">
    <source>
        <dbReference type="Proteomes" id="UP001305414"/>
    </source>
</evidence>
<evidence type="ECO:0000313" key="1">
    <source>
        <dbReference type="EMBL" id="KAK5628051.1"/>
    </source>
</evidence>
<accession>A0AAN7UKT3</accession>
<proteinExistence type="predicted"/>
<protein>
    <submittedName>
        <fullName evidence="1">Uncharacterized protein</fullName>
    </submittedName>
</protein>
<comment type="caution">
    <text evidence="1">The sequence shown here is derived from an EMBL/GenBank/DDBJ whole genome shotgun (WGS) entry which is preliminary data.</text>
</comment>
<organism evidence="1 2">
    <name type="scientific">Xylaria bambusicola</name>
    <dbReference type="NCBI Taxonomy" id="326684"/>
    <lineage>
        <taxon>Eukaryota</taxon>
        <taxon>Fungi</taxon>
        <taxon>Dikarya</taxon>
        <taxon>Ascomycota</taxon>
        <taxon>Pezizomycotina</taxon>
        <taxon>Sordariomycetes</taxon>
        <taxon>Xylariomycetidae</taxon>
        <taxon>Xylariales</taxon>
        <taxon>Xylariaceae</taxon>
        <taxon>Xylaria</taxon>
    </lineage>
</organism>
<sequence>MEISALLRCHNDARANTKVTKMLSILTLGCVSLEQRLHDGKNFVLLDARSIQLVETLTIVATTQVHIINTICFTDESDLSQPRASATVRATRHAHDDRVLLQPILFKAVLQFTDEHREIAFTLRHG</sequence>
<reference evidence="1 2" key="1">
    <citation type="submission" date="2023-10" db="EMBL/GenBank/DDBJ databases">
        <title>Draft genome sequence of Xylaria bambusicola isolate GMP-LS, the root and basal stem rot pathogen of sugarcane in Indonesia.</title>
        <authorList>
            <person name="Selvaraj P."/>
            <person name="Muralishankar V."/>
            <person name="Muruganantham S."/>
            <person name="Sp S."/>
            <person name="Haryani S."/>
            <person name="Lau K.J.X."/>
            <person name="Naqvi N.I."/>
        </authorList>
    </citation>
    <scope>NUCLEOTIDE SEQUENCE [LARGE SCALE GENOMIC DNA]</scope>
    <source>
        <strain evidence="1">GMP-LS</strain>
    </source>
</reference>